<evidence type="ECO:0008006" key="4">
    <source>
        <dbReference type="Google" id="ProtNLM"/>
    </source>
</evidence>
<comment type="caution">
    <text evidence="2">The sequence shown here is derived from an EMBL/GenBank/DDBJ whole genome shotgun (WGS) entry which is preliminary data.</text>
</comment>
<feature type="transmembrane region" description="Helical" evidence="1">
    <location>
        <begin position="89"/>
        <end position="107"/>
    </location>
</feature>
<dbReference type="EMBL" id="LFMI01000754">
    <property type="protein sequence ID" value="OTA07126.1"/>
    <property type="molecule type" value="Genomic_DNA"/>
</dbReference>
<protein>
    <recommendedName>
        <fullName evidence="4">Steroid 5-alpha reductase C-terminal domain-containing protein</fullName>
    </recommendedName>
</protein>
<dbReference type="Gene3D" id="1.20.120.1630">
    <property type="match status" value="1"/>
</dbReference>
<evidence type="ECO:0000256" key="1">
    <source>
        <dbReference type="SAM" id="Phobius"/>
    </source>
</evidence>
<keyword evidence="1" id="KW-0472">Membrane</keyword>
<dbReference type="GO" id="GO:0016020">
    <property type="term" value="C:membrane"/>
    <property type="evidence" value="ECO:0007669"/>
    <property type="project" value="TreeGrafter"/>
</dbReference>
<keyword evidence="1" id="KW-0812">Transmembrane</keyword>
<dbReference type="PANTHER" id="PTHR32251">
    <property type="entry name" value="3-OXO-5-ALPHA-STEROID 4-DEHYDROGENASE"/>
    <property type="match status" value="1"/>
</dbReference>
<dbReference type="InterPro" id="IPR010721">
    <property type="entry name" value="UstE-like"/>
</dbReference>
<dbReference type="Proteomes" id="UP000219286">
    <property type="component" value="Unassembled WGS sequence"/>
</dbReference>
<organism evidence="2 3">
    <name type="scientific">Trichoderma parareesei</name>
    <name type="common">Filamentous fungus</name>
    <dbReference type="NCBI Taxonomy" id="858221"/>
    <lineage>
        <taxon>Eukaryota</taxon>
        <taxon>Fungi</taxon>
        <taxon>Dikarya</taxon>
        <taxon>Ascomycota</taxon>
        <taxon>Pezizomycotina</taxon>
        <taxon>Sordariomycetes</taxon>
        <taxon>Hypocreomycetidae</taxon>
        <taxon>Hypocreales</taxon>
        <taxon>Hypocreaceae</taxon>
        <taxon>Trichoderma</taxon>
    </lineage>
</organism>
<gene>
    <name evidence="2" type="ORF">A9Z42_0080030</name>
</gene>
<sequence>MAALDYIKSMAGVERLPSLGSFVSTLNSFGIWRTPAMALPQIKSLQECVDYAKVVEPFIPQLYQLPHQIWQSFGSLDALRQVYVTTNPLVSGFAVSLVVGLLALIVSEINRNYSQIDRLWSIVPNLYVVHIALWARVAGLPHSRVDLIAVCTTLWSIRLTYNYWRRGGYKVGSEDYRWMIVKGQLNSVVWFIFNVTFISFFQSILLYLFSCVPAYVILLSSQFETGIQPVDLVFAGVEILLVLSEWVSDGQQWAFQTAKYKYRDTGKLTPGYTAVELERGFATRGLWAYSRHPNFFAEQSFWFMLYQWSCFATNTPYSWVGIGAVLLVLLFQGSTNLTESITSSKYPEYKAYQEHVGMFIPKTLTPYTTPGPKIIRSSELVKRTEQKQKHKRKSG</sequence>
<dbReference type="OrthoDB" id="201504at2759"/>
<evidence type="ECO:0000313" key="3">
    <source>
        <dbReference type="Proteomes" id="UP000219286"/>
    </source>
</evidence>
<accession>A0A2H2ZZ42</accession>
<reference evidence="2 3" key="1">
    <citation type="journal article" date="2015" name="Genome Announc.">
        <title>Genome sequence and annotation of Trichoderma parareesei, the ancestor of the cellulase producer Trichoderma reesei.</title>
        <authorList>
            <person name="Yang D."/>
            <person name="Pomraning K."/>
            <person name="Kopchinskiy A."/>
            <person name="Karimi Aghcheh R."/>
            <person name="Atanasova L."/>
            <person name="Chenthamara K."/>
            <person name="Baker S.E."/>
            <person name="Zhang R."/>
            <person name="Shen Q."/>
            <person name="Freitag M."/>
            <person name="Kubicek C.P."/>
            <person name="Druzhinina I.S."/>
        </authorList>
    </citation>
    <scope>NUCLEOTIDE SEQUENCE [LARGE SCALE GENOMIC DNA]</scope>
    <source>
        <strain evidence="2 3">CBS 125925</strain>
    </source>
</reference>
<dbReference type="PANTHER" id="PTHR32251:SF23">
    <property type="entry name" value="3-OXO-5-ALPHA-STEROID 4-DEHYDROGENASE (DUF1295)"/>
    <property type="match status" value="1"/>
</dbReference>
<keyword evidence="3" id="KW-1185">Reference proteome</keyword>
<proteinExistence type="predicted"/>
<dbReference type="Pfam" id="PF06966">
    <property type="entry name" value="DUF1295"/>
    <property type="match status" value="1"/>
</dbReference>
<dbReference type="AlphaFoldDB" id="A0A2H2ZZ42"/>
<evidence type="ECO:0000313" key="2">
    <source>
        <dbReference type="EMBL" id="OTA07126.1"/>
    </source>
</evidence>
<name>A0A2H2ZZ42_TRIPA</name>
<keyword evidence="1" id="KW-1133">Transmembrane helix</keyword>
<feature type="transmembrane region" description="Helical" evidence="1">
    <location>
        <begin position="185"/>
        <end position="209"/>
    </location>
</feature>